<dbReference type="GO" id="GO:0005524">
    <property type="term" value="F:ATP binding"/>
    <property type="evidence" value="ECO:0007669"/>
    <property type="project" value="InterPro"/>
</dbReference>
<dbReference type="GO" id="GO:0044183">
    <property type="term" value="F:protein folding chaperone"/>
    <property type="evidence" value="ECO:0007669"/>
    <property type="project" value="InterPro"/>
</dbReference>
<sequence length="118" mass="13399">MTDENQQATQLPNPTGWKLLCAIPEVEDKFSGTDLLKPDAMAKVEEHSTTVLFVIKVGPDAYKDERKFPQGPWCKEGDFVLVRAYSGTRFKIHGREFRLINDDQVEAVVEDPRGYTRA</sequence>
<dbReference type="EMBL" id="KU970454">
    <property type="protein sequence ID" value="ASN63048.1"/>
    <property type="molecule type" value="Genomic_DNA"/>
</dbReference>
<keyword evidence="1" id="KW-0143">Chaperone</keyword>
<evidence type="ECO:0000256" key="1">
    <source>
        <dbReference type="ARBA" id="ARBA00023186"/>
    </source>
</evidence>
<protein>
    <submittedName>
        <fullName evidence="2">Co-chaperonin GroES</fullName>
    </submittedName>
</protein>
<name>A0A221S2C9_9VIRU</name>
<proteinExistence type="predicted"/>
<accession>A0A221S2C9</accession>
<dbReference type="InterPro" id="IPR037124">
    <property type="entry name" value="Chaperonin_GroES_sf"/>
</dbReference>
<gene>
    <name evidence="2" type="primary">groES</name>
</gene>
<dbReference type="SUPFAM" id="SSF50129">
    <property type="entry name" value="GroES-like"/>
    <property type="match status" value="1"/>
</dbReference>
<evidence type="ECO:0000313" key="2">
    <source>
        <dbReference type="EMBL" id="ASN63048.1"/>
    </source>
</evidence>
<dbReference type="CDD" id="cd00320">
    <property type="entry name" value="cpn10"/>
    <property type="match status" value="1"/>
</dbReference>
<dbReference type="Pfam" id="PF00166">
    <property type="entry name" value="Cpn10"/>
    <property type="match status" value="1"/>
</dbReference>
<dbReference type="InterPro" id="IPR020818">
    <property type="entry name" value="Chaperonin_GroES"/>
</dbReference>
<dbReference type="Gene3D" id="2.30.33.40">
    <property type="entry name" value="GroES chaperonin"/>
    <property type="match status" value="1"/>
</dbReference>
<reference evidence="2" key="1">
    <citation type="submission" date="2016-03" db="EMBL/GenBank/DDBJ databases">
        <title>Novel chaperonins are prevalent in the virioplankton and link to viral biology and ecology.</title>
        <authorList>
            <person name="Marine R.L."/>
            <person name="Nasko D.J."/>
            <person name="Polson S.W."/>
            <person name="Wommack K.E."/>
        </authorList>
    </citation>
    <scope>NUCLEOTIDE SEQUENCE</scope>
</reference>
<organism evidence="2">
    <name type="scientific">uncultured virus</name>
    <dbReference type="NCBI Taxonomy" id="340016"/>
    <lineage>
        <taxon>Viruses</taxon>
        <taxon>environmental samples</taxon>
    </lineage>
</organism>
<dbReference type="InterPro" id="IPR011032">
    <property type="entry name" value="GroES-like_sf"/>
</dbReference>